<accession>A0A6B9FRZ9</accession>
<dbReference type="GO" id="GO:0042781">
    <property type="term" value="F:3'-tRNA processing endoribonuclease activity"/>
    <property type="evidence" value="ECO:0007669"/>
    <property type="project" value="TreeGrafter"/>
</dbReference>
<dbReference type="PANTHER" id="PTHR46018:SF7">
    <property type="entry name" value="RIBONUCLEASE Z"/>
    <property type="match status" value="1"/>
</dbReference>
<reference evidence="2 3" key="2">
    <citation type="journal article" date="2013" name="Genome Announc.">
        <title>Draft Genome Sequence of Methylobacterium mesophilicum Strain SR1.6/6, Isolated from Citrus sinensis.</title>
        <authorList>
            <person name="Marinho Almeida D."/>
            <person name="Dini-Andreote F."/>
            <person name="Camargo Neves A.A."/>
            <person name="Juca Ramos R.T."/>
            <person name="Andreote F.D."/>
            <person name="Carneiro A.R."/>
            <person name="Oliveira de Souza Lima A."/>
            <person name="Caracciolo Gomes de Sa P.H."/>
            <person name="Ribeiro Barbosa M.S."/>
            <person name="Araujo W.L."/>
            <person name="Silva A."/>
        </authorList>
    </citation>
    <scope>NUCLEOTIDE SEQUENCE [LARGE SCALE GENOMIC DNA]</scope>
    <source>
        <strain evidence="2 3">SR1.6/6</strain>
    </source>
</reference>
<gene>
    <name evidence="2" type="ORF">MMSR116_18910</name>
</gene>
<evidence type="ECO:0000259" key="1">
    <source>
        <dbReference type="Pfam" id="PF12706"/>
    </source>
</evidence>
<feature type="domain" description="Metallo-beta-lactamase" evidence="1">
    <location>
        <begin position="231"/>
        <end position="307"/>
    </location>
</feature>
<name>A0A6B9FRZ9_9HYPH</name>
<dbReference type="InterPro" id="IPR001279">
    <property type="entry name" value="Metallo-B-lactamas"/>
</dbReference>
<sequence length="345" mass="37898">MPHLVQARLVNDPFSDPGVHLDFRHARRALLFDLGDVASLSARELMRVSDVFVSHAHMDHFAGFDRLLRICLHRPLPLRLVGPEGFIARVAHRLHAYTWNLLGPHTPDFRIRVEEFDGTRLVRAAEFRAPEQFAERAVAPTDPGPGRVLTEEEFRIDAVRLDHGIPSLAFALVEPVRVNVWQGALERLGLVPGPWLGAAKRAARRGLPPETAVPVAEGRTLPLGDLVADLFRVGPGQKVAYVTDTADTPDNVDRIRALAAGADTLFIEAVFREADRAAAARTRHLTAARAGALARDAGVRRAVPFHHSARYAEAPEALTREFWAAFAGGHPNLADADRPRAAEVK</sequence>
<dbReference type="EMBL" id="CP043538">
    <property type="protein sequence ID" value="QGY03735.1"/>
    <property type="molecule type" value="Genomic_DNA"/>
</dbReference>
<dbReference type="Pfam" id="PF12706">
    <property type="entry name" value="Lactamase_B_2"/>
    <property type="match status" value="1"/>
</dbReference>
<dbReference type="NCBIfam" id="NF002558">
    <property type="entry name" value="PRK02126.1"/>
    <property type="match status" value="1"/>
</dbReference>
<dbReference type="AlphaFoldDB" id="A0A6B9FRZ9"/>
<dbReference type="Proteomes" id="UP000012488">
    <property type="component" value="Chromosome"/>
</dbReference>
<dbReference type="PANTHER" id="PTHR46018">
    <property type="entry name" value="ZINC PHOSPHODIESTERASE ELAC PROTEIN 1"/>
    <property type="match status" value="1"/>
</dbReference>
<evidence type="ECO:0000313" key="2">
    <source>
        <dbReference type="EMBL" id="QGY03735.1"/>
    </source>
</evidence>
<dbReference type="RefSeq" id="WP_158169043.1">
    <property type="nucleotide sequence ID" value="NZ_CP043538.1"/>
</dbReference>
<dbReference type="KEGG" id="mmes:MMSR116_18910"/>
<dbReference type="OrthoDB" id="9800940at2"/>
<protein>
    <submittedName>
        <fullName evidence="2">Ribonuclease Z</fullName>
    </submittedName>
</protein>
<dbReference type="Gene3D" id="3.60.15.10">
    <property type="entry name" value="Ribonuclease Z/Hydroxyacylglutathione hydrolase-like"/>
    <property type="match status" value="1"/>
</dbReference>
<organism evidence="2 3">
    <name type="scientific">Methylobacterium mesophilicum SR1.6/6</name>
    <dbReference type="NCBI Taxonomy" id="908290"/>
    <lineage>
        <taxon>Bacteria</taxon>
        <taxon>Pseudomonadati</taxon>
        <taxon>Pseudomonadota</taxon>
        <taxon>Alphaproteobacteria</taxon>
        <taxon>Hyphomicrobiales</taxon>
        <taxon>Methylobacteriaceae</taxon>
        <taxon>Methylobacterium</taxon>
    </lineage>
</organism>
<dbReference type="InterPro" id="IPR036866">
    <property type="entry name" value="RibonucZ/Hydroxyglut_hydro"/>
</dbReference>
<evidence type="ECO:0000313" key="3">
    <source>
        <dbReference type="Proteomes" id="UP000012488"/>
    </source>
</evidence>
<dbReference type="SUPFAM" id="SSF56281">
    <property type="entry name" value="Metallo-hydrolase/oxidoreductase"/>
    <property type="match status" value="1"/>
</dbReference>
<reference evidence="2 3" key="1">
    <citation type="journal article" date="2012" name="Genet. Mol. Biol.">
        <title>Analysis of 16S rRNA and mxaF genes revealing insights into Methylobacterium niche-specific plant association.</title>
        <authorList>
            <person name="Dourado M.N."/>
            <person name="Andreote F.D."/>
            <person name="Dini-Andreote F."/>
            <person name="Conti R."/>
            <person name="Araujo J.M."/>
            <person name="Araujo W.L."/>
        </authorList>
    </citation>
    <scope>NUCLEOTIDE SEQUENCE [LARGE SCALE GENOMIC DNA]</scope>
    <source>
        <strain evidence="2 3">SR1.6/6</strain>
    </source>
</reference>
<proteinExistence type="predicted"/>